<keyword evidence="2" id="KW-1185">Reference proteome</keyword>
<evidence type="ECO:0000313" key="2">
    <source>
        <dbReference type="Proteomes" id="UP000562395"/>
    </source>
</evidence>
<gene>
    <name evidence="1" type="ORF">GGQ88_003017</name>
</gene>
<dbReference type="AlphaFoldDB" id="A0A7W5ZYX2"/>
<dbReference type="EMBL" id="JACICY010000007">
    <property type="protein sequence ID" value="MBB3861729.1"/>
    <property type="molecule type" value="Genomic_DNA"/>
</dbReference>
<protein>
    <submittedName>
        <fullName evidence="1">Uncharacterized protein</fullName>
    </submittedName>
</protein>
<reference evidence="1 2" key="1">
    <citation type="submission" date="2020-08" db="EMBL/GenBank/DDBJ databases">
        <title>Genomic Encyclopedia of Type Strains, Phase IV (KMG-IV): sequencing the most valuable type-strain genomes for metagenomic binning, comparative biology and taxonomic classification.</title>
        <authorList>
            <person name="Goeker M."/>
        </authorList>
    </citation>
    <scope>NUCLEOTIDE SEQUENCE [LARGE SCALE GENOMIC DNA]</scope>
    <source>
        <strain evidence="1 2">DSM 14552</strain>
    </source>
</reference>
<dbReference type="Proteomes" id="UP000562395">
    <property type="component" value="Unassembled WGS sequence"/>
</dbReference>
<organism evidence="1 2">
    <name type="scientific">Novosphingobium hassiacum</name>
    <dbReference type="NCBI Taxonomy" id="173676"/>
    <lineage>
        <taxon>Bacteria</taxon>
        <taxon>Pseudomonadati</taxon>
        <taxon>Pseudomonadota</taxon>
        <taxon>Alphaproteobacteria</taxon>
        <taxon>Sphingomonadales</taxon>
        <taxon>Sphingomonadaceae</taxon>
        <taxon>Novosphingobium</taxon>
    </lineage>
</organism>
<accession>A0A7W5ZYX2</accession>
<comment type="caution">
    <text evidence="1">The sequence shown here is derived from an EMBL/GenBank/DDBJ whole genome shotgun (WGS) entry which is preliminary data.</text>
</comment>
<name>A0A7W5ZYX2_9SPHN</name>
<evidence type="ECO:0000313" key="1">
    <source>
        <dbReference type="EMBL" id="MBB3861729.1"/>
    </source>
</evidence>
<proteinExistence type="predicted"/>
<sequence length="105" mass="11680">MAEGTSLVASVRIASELRADMRAKGNKVLPAMLGKQSVWVSWFQNHFHRVRFADAGQGQFVARLGPTRAIQGFAWLMHDWLTAKGAVNIRWEVTGDPISTSRTPM</sequence>